<evidence type="ECO:0000259" key="3">
    <source>
        <dbReference type="Pfam" id="PF07910"/>
    </source>
</evidence>
<comment type="caution">
    <text evidence="4">The sequence shown here is derived from an EMBL/GenBank/DDBJ whole genome shotgun (WGS) entry which is preliminary data.</text>
</comment>
<proteinExistence type="predicted"/>
<feature type="compositionally biased region" description="Basic and acidic residues" evidence="2">
    <location>
        <begin position="69"/>
        <end position="79"/>
    </location>
</feature>
<dbReference type="Proteomes" id="UP000288805">
    <property type="component" value="Unassembled WGS sequence"/>
</dbReference>
<dbReference type="EMBL" id="QGNW01001442">
    <property type="protein sequence ID" value="RVW41283.1"/>
    <property type="molecule type" value="Genomic_DNA"/>
</dbReference>
<protein>
    <submittedName>
        <fullName evidence="4">Zinc finger with UFM1-specific peptidase domain protein</fullName>
    </submittedName>
</protein>
<dbReference type="Pfam" id="PF07910">
    <property type="entry name" value="Peptidase_C78"/>
    <property type="match status" value="1"/>
</dbReference>
<dbReference type="AlphaFoldDB" id="A0A438E0Q4"/>
<evidence type="ECO:0000313" key="5">
    <source>
        <dbReference type="EMBL" id="RVW60931.1"/>
    </source>
</evidence>
<organism evidence="4 6">
    <name type="scientific">Vitis vinifera</name>
    <name type="common">Grape</name>
    <dbReference type="NCBI Taxonomy" id="29760"/>
    <lineage>
        <taxon>Eukaryota</taxon>
        <taxon>Viridiplantae</taxon>
        <taxon>Streptophyta</taxon>
        <taxon>Embryophyta</taxon>
        <taxon>Tracheophyta</taxon>
        <taxon>Spermatophyta</taxon>
        <taxon>Magnoliopsida</taxon>
        <taxon>eudicotyledons</taxon>
        <taxon>Gunneridae</taxon>
        <taxon>Pentapetalae</taxon>
        <taxon>rosids</taxon>
        <taxon>Vitales</taxon>
        <taxon>Vitaceae</taxon>
        <taxon>Viteae</taxon>
        <taxon>Vitis</taxon>
    </lineage>
</organism>
<feature type="domain" description="UFSP1/2/DUB catalytic" evidence="3">
    <location>
        <begin position="128"/>
        <end position="410"/>
    </location>
</feature>
<dbReference type="PANTHER" id="PTHR48153:SF4">
    <property type="entry name" value="UBIQUITIN CARBOXYL-TERMINAL HYDROLASE MUG105"/>
    <property type="match status" value="1"/>
</dbReference>
<dbReference type="InterPro" id="IPR012462">
    <property type="entry name" value="UFSP1/2_DUB_cat"/>
</dbReference>
<dbReference type="GO" id="GO:0019783">
    <property type="term" value="F:ubiquitin-like protein peptidase activity"/>
    <property type="evidence" value="ECO:0007669"/>
    <property type="project" value="UniProtKB-ARBA"/>
</dbReference>
<feature type="region of interest" description="Disordered" evidence="2">
    <location>
        <begin position="273"/>
        <end position="292"/>
    </location>
</feature>
<reference evidence="4 6" key="1">
    <citation type="journal article" date="2018" name="PLoS Genet.">
        <title>Population sequencing reveals clonal diversity and ancestral inbreeding in the grapevine cultivar Chardonnay.</title>
        <authorList>
            <person name="Roach M.J."/>
            <person name="Johnson D.L."/>
            <person name="Bohlmann J."/>
            <person name="van Vuuren H.J."/>
            <person name="Jones S.J."/>
            <person name="Pretorius I.S."/>
            <person name="Schmidt S.A."/>
            <person name="Borneman A.R."/>
        </authorList>
    </citation>
    <scope>NUCLEOTIDE SEQUENCE [LARGE SCALE GENOMIC DNA]</scope>
    <source>
        <strain evidence="6">cv. Chardonnay</strain>
        <strain evidence="4">I10V1</strain>
        <tissue evidence="4">Leaf</tissue>
    </source>
</reference>
<evidence type="ECO:0000256" key="2">
    <source>
        <dbReference type="SAM" id="MobiDB-lite"/>
    </source>
</evidence>
<name>A0A438E0Q4_VITVI</name>
<accession>A0A438E0Q4</accession>
<dbReference type="PANTHER" id="PTHR48153">
    <property type="entry name" value="UFM1-SPECIFIC PROTEASE 2"/>
    <property type="match status" value="1"/>
</dbReference>
<dbReference type="Gene3D" id="3.90.70.130">
    <property type="match status" value="1"/>
</dbReference>
<keyword evidence="1" id="KW-0378">Hydrolase</keyword>
<evidence type="ECO:0000256" key="1">
    <source>
        <dbReference type="ARBA" id="ARBA00022801"/>
    </source>
</evidence>
<evidence type="ECO:0000313" key="6">
    <source>
        <dbReference type="Proteomes" id="UP000288805"/>
    </source>
</evidence>
<dbReference type="EMBL" id="QGNW01000845">
    <property type="protein sequence ID" value="RVW60931.1"/>
    <property type="molecule type" value="Genomic_DNA"/>
</dbReference>
<feature type="region of interest" description="Disordered" evidence="2">
    <location>
        <begin position="64"/>
        <end position="84"/>
    </location>
</feature>
<sequence>MRSSPCPFCRLTFPASQLQRHANDHLEEEELRRDMELAREIAIAPTSPPKTLNNPVEHGMLFETSSGKTYERSSSRSDESSNCSGEMSIDEKVFHLARLQIRSTFYRVEDGLMALLRNCLESELGNSTCILSGSVIHFQSIESEDVGWGCGWRNIQMLSSHLVMQRQEARKVLFGGSGFIPDIPSLQRWLEIAWERDFDTVGSEHFNHKIYGTTNWIGTTECAALFRSFGLRARIVDFGPKEIKSPYPQKNSQGKRKADEVCGPIDKFLLRREPRGQDISQPGSSRHDSCNLADSTESDKCFTRNDKGRQVLVDWVWNYFSDNKFTKSGSHDVIVTDKAPLYFQHDGHSRTIVGIQVKHQLNGMHQYNLLILDPTHKTAALERSLKENVGWQKFIKRGVHTLKKLQYQLCHIDPGIAHAEELEQLKTLDSIFLEF</sequence>
<gene>
    <name evidence="4" type="primary">ZUFSP_1</name>
    <name evidence="5" type="synonym">ZUFSP_0</name>
    <name evidence="5" type="ORF">CK203_049320</name>
    <name evidence="4" type="ORF">CK203_085177</name>
</gene>
<evidence type="ECO:0000313" key="4">
    <source>
        <dbReference type="EMBL" id="RVW41283.1"/>
    </source>
</evidence>